<evidence type="ECO:0000313" key="2">
    <source>
        <dbReference type="Proteomes" id="UP000219020"/>
    </source>
</evidence>
<dbReference type="AlphaFoldDB" id="A0A2A5T4Q5"/>
<name>A0A2A5T4Q5_9GAMM</name>
<evidence type="ECO:0000313" key="1">
    <source>
        <dbReference type="EMBL" id="PCS23100.1"/>
    </source>
</evidence>
<dbReference type="EMBL" id="NBYY01000011">
    <property type="protein sequence ID" value="PCS23100.1"/>
    <property type="molecule type" value="Genomic_DNA"/>
</dbReference>
<gene>
    <name evidence="1" type="ORF">BTN49_1095</name>
</gene>
<sequence>MYSIDFSSYKLTLDVVLPANKTVKKHGIGVGENQRYRC</sequence>
<reference evidence="2" key="1">
    <citation type="submission" date="2017-04" db="EMBL/GenBank/DDBJ databases">
        <title>Genome evolution of the luminous symbionts of deep sea anglerfish.</title>
        <authorList>
            <person name="Hendry T.A."/>
        </authorList>
    </citation>
    <scope>NUCLEOTIDE SEQUENCE [LARGE SCALE GENOMIC DNA]</scope>
</reference>
<accession>A0A2A5T4Q5</accession>
<keyword evidence="2" id="KW-1185">Reference proteome</keyword>
<comment type="caution">
    <text evidence="1">The sequence shown here is derived from an EMBL/GenBank/DDBJ whole genome shotgun (WGS) entry which is preliminary data.</text>
</comment>
<protein>
    <submittedName>
        <fullName evidence="1">Uncharacterized protein</fullName>
    </submittedName>
</protein>
<dbReference type="Proteomes" id="UP000219020">
    <property type="component" value="Unassembled WGS sequence"/>
</dbReference>
<proteinExistence type="predicted"/>
<organism evidence="1 2">
    <name type="scientific">Candidatus Enterovibrio escicola</name>
    <dbReference type="NCBI Taxonomy" id="1927127"/>
    <lineage>
        <taxon>Bacteria</taxon>
        <taxon>Pseudomonadati</taxon>
        <taxon>Pseudomonadota</taxon>
        <taxon>Gammaproteobacteria</taxon>
        <taxon>Vibrionales</taxon>
        <taxon>Vibrionaceae</taxon>
        <taxon>Enterovibrio</taxon>
    </lineage>
</organism>